<proteinExistence type="predicted"/>
<accession>A0ABT4G5K6</accession>
<sequence>MIFAKYVFLLLLFVLVFVLIQSLLHVVIRQRKARYRLHYVKTSTFVARFSEYLGNKSSLFKHIKEMMESVESKMSMRGIMTVSFVLFLIGLLAGTLFFQTLKGVVIVTSICVSLPYMLLRLKLVSVRLQTRLEFLPAVEVFYQYYMVDPNKNMKMALKYCLEENRILYPIKPVFEQLYRNLMTQRDTEESLRIFSLTLGHTWADYFVGVMRVALMEGSFVGESLKELIVDMRKAQRFDQLERNRLLEIRIANFTPILFLALFLFINFKVNTENAYLYYIVDPGGRNMILDALLLIFVSFLMGIYLSMRRM</sequence>
<evidence type="ECO:0000256" key="1">
    <source>
        <dbReference type="SAM" id="Phobius"/>
    </source>
</evidence>
<dbReference type="RefSeq" id="WP_173190094.1">
    <property type="nucleotide sequence ID" value="NZ_JAMDMX010000001.1"/>
</dbReference>
<keyword evidence="3" id="KW-1185">Reference proteome</keyword>
<keyword evidence="1" id="KW-0472">Membrane</keyword>
<name>A0ABT4G5K6_9BACL</name>
<feature type="transmembrane region" description="Helical" evidence="1">
    <location>
        <begin position="104"/>
        <end position="121"/>
    </location>
</feature>
<feature type="transmembrane region" description="Helical" evidence="1">
    <location>
        <begin position="6"/>
        <end position="28"/>
    </location>
</feature>
<reference evidence="2 3" key="1">
    <citation type="submission" date="2022-05" db="EMBL/GenBank/DDBJ databases">
        <title>Genome Sequencing of Bee-Associated Microbes.</title>
        <authorList>
            <person name="Dunlap C."/>
        </authorList>
    </citation>
    <scope>NUCLEOTIDE SEQUENCE [LARGE SCALE GENOMIC DNA]</scope>
    <source>
        <strain evidence="2 3">NRRL B-14421</strain>
    </source>
</reference>
<evidence type="ECO:0008006" key="4">
    <source>
        <dbReference type="Google" id="ProtNLM"/>
    </source>
</evidence>
<keyword evidence="1" id="KW-1133">Transmembrane helix</keyword>
<feature type="transmembrane region" description="Helical" evidence="1">
    <location>
        <begin position="79"/>
        <end position="98"/>
    </location>
</feature>
<feature type="transmembrane region" description="Helical" evidence="1">
    <location>
        <begin position="250"/>
        <end position="267"/>
    </location>
</feature>
<gene>
    <name evidence="2" type="ORF">M5X19_00765</name>
</gene>
<evidence type="ECO:0000313" key="2">
    <source>
        <dbReference type="EMBL" id="MCY9691461.1"/>
    </source>
</evidence>
<feature type="transmembrane region" description="Helical" evidence="1">
    <location>
        <begin position="287"/>
        <end position="307"/>
    </location>
</feature>
<organism evidence="2 3">
    <name type="scientific">Paenibacillus alginolyticus</name>
    <dbReference type="NCBI Taxonomy" id="59839"/>
    <lineage>
        <taxon>Bacteria</taxon>
        <taxon>Bacillati</taxon>
        <taxon>Bacillota</taxon>
        <taxon>Bacilli</taxon>
        <taxon>Bacillales</taxon>
        <taxon>Paenibacillaceae</taxon>
        <taxon>Paenibacillus</taxon>
    </lineage>
</organism>
<evidence type="ECO:0000313" key="3">
    <source>
        <dbReference type="Proteomes" id="UP001527099"/>
    </source>
</evidence>
<dbReference type="Proteomes" id="UP001527099">
    <property type="component" value="Unassembled WGS sequence"/>
</dbReference>
<protein>
    <recommendedName>
        <fullName evidence="4">Type II secretion system protein GspF domain-containing protein</fullName>
    </recommendedName>
</protein>
<dbReference type="EMBL" id="JAMDMX010000001">
    <property type="protein sequence ID" value="MCY9691461.1"/>
    <property type="molecule type" value="Genomic_DNA"/>
</dbReference>
<comment type="caution">
    <text evidence="2">The sequence shown here is derived from an EMBL/GenBank/DDBJ whole genome shotgun (WGS) entry which is preliminary data.</text>
</comment>
<keyword evidence="1" id="KW-0812">Transmembrane</keyword>